<dbReference type="RefSeq" id="WP_181538900.1">
    <property type="nucleotide sequence ID" value="NZ_JACDUU010000014.1"/>
</dbReference>
<dbReference type="AlphaFoldDB" id="A0A7W0BX27"/>
<dbReference type="PANTHER" id="PTHR43585">
    <property type="entry name" value="FUMIPYRROLE BIOSYNTHESIS PROTEIN C"/>
    <property type="match status" value="1"/>
</dbReference>
<keyword evidence="1" id="KW-0436">Ligase</keyword>
<evidence type="ECO:0000313" key="7">
    <source>
        <dbReference type="Proteomes" id="UP000580891"/>
    </source>
</evidence>
<dbReference type="GO" id="GO:0005524">
    <property type="term" value="F:ATP binding"/>
    <property type="evidence" value="ECO:0007669"/>
    <property type="project" value="UniProtKB-UniRule"/>
</dbReference>
<name>A0A7W0BX27_9BACL</name>
<proteinExistence type="predicted"/>
<comment type="caution">
    <text evidence="6">The sequence shown here is derived from an EMBL/GenBank/DDBJ whole genome shotgun (WGS) entry which is preliminary data.</text>
</comment>
<dbReference type="Gene3D" id="3.30.1490.20">
    <property type="entry name" value="ATP-grasp fold, A domain"/>
    <property type="match status" value="1"/>
</dbReference>
<dbReference type="InterPro" id="IPR040570">
    <property type="entry name" value="LAL_C2"/>
</dbReference>
<dbReference type="PANTHER" id="PTHR43585:SF2">
    <property type="entry name" value="ATP-GRASP ENZYME FSQD"/>
    <property type="match status" value="1"/>
</dbReference>
<organism evidence="6 7">
    <name type="scientific">[Anoxybacillus] calidus</name>
    <dbReference type="NCBI Taxonomy" id="575178"/>
    <lineage>
        <taxon>Bacteria</taxon>
        <taxon>Bacillati</taxon>
        <taxon>Bacillota</taxon>
        <taxon>Bacilli</taxon>
        <taxon>Bacillales</taxon>
        <taxon>Anoxybacillaceae</taxon>
        <taxon>Paranoxybacillus</taxon>
    </lineage>
</organism>
<evidence type="ECO:0000256" key="1">
    <source>
        <dbReference type="ARBA" id="ARBA00022598"/>
    </source>
</evidence>
<keyword evidence="2 4" id="KW-0547">Nucleotide-binding</keyword>
<dbReference type="Pfam" id="PF13535">
    <property type="entry name" value="ATP-grasp_4"/>
    <property type="match status" value="1"/>
</dbReference>
<gene>
    <name evidence="6" type="ORF">HNQ85_003513</name>
</gene>
<dbReference type="GO" id="GO:0016874">
    <property type="term" value="F:ligase activity"/>
    <property type="evidence" value="ECO:0007669"/>
    <property type="project" value="UniProtKB-KW"/>
</dbReference>
<dbReference type="PROSITE" id="PS50975">
    <property type="entry name" value="ATP_GRASP"/>
    <property type="match status" value="1"/>
</dbReference>
<accession>A0A7W0BX27</accession>
<evidence type="ECO:0000256" key="4">
    <source>
        <dbReference type="PROSITE-ProRule" id="PRU00409"/>
    </source>
</evidence>
<dbReference type="GO" id="GO:0046872">
    <property type="term" value="F:metal ion binding"/>
    <property type="evidence" value="ECO:0007669"/>
    <property type="project" value="InterPro"/>
</dbReference>
<sequence>MSQSKSAIILVAPRDNEIDLVKAKGFKTILFRKSINLEEAFSVDVPIEVDLNNELLVVEKSIELAEQYDIQAVFTMNEYRIPLCARISEAIGLKKGLSLQAALNCRNKKLTRKILYDSKVDQVQFVLVKSPDESLEALKQFSFPVIVKPSNDSGSQLVRRCQSQDEVVQAIQEIKNKNTNFIGQPIDPEILIEEYLEGPEFSVESVTINGETTIIAITEKKITSPPYSIEIGHTVPYTLSSEDYQSVHQLISKALLVLGIQNAVTHVEIKKTSSGWHIIEVNARPGGDQIPKLVRIVTGYDLAELALHIALGGTLRDAPKHPVQAPSAAIRFLIADQPGTVLINDTIFTEGHCNLVDGKLNVHPGEIVPQTTSNYNRLGYIIAQGSSDTHASEISEEILKSLELRII</sequence>
<reference evidence="6 7" key="1">
    <citation type="submission" date="2020-07" db="EMBL/GenBank/DDBJ databases">
        <title>Genomic Encyclopedia of Type Strains, Phase IV (KMG-IV): sequencing the most valuable type-strain genomes for metagenomic binning, comparative biology and taxonomic classification.</title>
        <authorList>
            <person name="Goeker M."/>
        </authorList>
    </citation>
    <scope>NUCLEOTIDE SEQUENCE [LARGE SCALE GENOMIC DNA]</scope>
    <source>
        <strain evidence="6 7">DSM 25220</strain>
    </source>
</reference>
<evidence type="ECO:0000256" key="2">
    <source>
        <dbReference type="ARBA" id="ARBA00022741"/>
    </source>
</evidence>
<dbReference type="InterPro" id="IPR011761">
    <property type="entry name" value="ATP-grasp"/>
</dbReference>
<dbReference type="Proteomes" id="UP000580891">
    <property type="component" value="Unassembled WGS sequence"/>
</dbReference>
<dbReference type="SUPFAM" id="SSF56059">
    <property type="entry name" value="Glutathione synthetase ATP-binding domain-like"/>
    <property type="match status" value="1"/>
</dbReference>
<dbReference type="InterPro" id="IPR013815">
    <property type="entry name" value="ATP_grasp_subdomain_1"/>
</dbReference>
<feature type="domain" description="ATP-grasp" evidence="5">
    <location>
        <begin position="112"/>
        <end position="311"/>
    </location>
</feature>
<dbReference type="Gene3D" id="3.40.50.20">
    <property type="match status" value="1"/>
</dbReference>
<evidence type="ECO:0000259" key="5">
    <source>
        <dbReference type="PROSITE" id="PS50975"/>
    </source>
</evidence>
<keyword evidence="3 4" id="KW-0067">ATP-binding</keyword>
<dbReference type="Gene3D" id="3.30.470.20">
    <property type="entry name" value="ATP-grasp fold, B domain"/>
    <property type="match status" value="1"/>
</dbReference>
<dbReference type="InterPro" id="IPR052032">
    <property type="entry name" value="ATP-dep_AA_Ligase"/>
</dbReference>
<keyword evidence="7" id="KW-1185">Reference proteome</keyword>
<evidence type="ECO:0000256" key="3">
    <source>
        <dbReference type="ARBA" id="ARBA00022840"/>
    </source>
</evidence>
<dbReference type="EMBL" id="JACDUU010000014">
    <property type="protein sequence ID" value="MBA2873175.1"/>
    <property type="molecule type" value="Genomic_DNA"/>
</dbReference>
<evidence type="ECO:0000313" key="6">
    <source>
        <dbReference type="EMBL" id="MBA2873175.1"/>
    </source>
</evidence>
<protein>
    <submittedName>
        <fullName evidence="6">Biotin carboxylase</fullName>
    </submittedName>
</protein>
<dbReference type="Pfam" id="PF18603">
    <property type="entry name" value="LAL_C2"/>
    <property type="match status" value="1"/>
</dbReference>